<dbReference type="EMBL" id="GDIQ01001809">
    <property type="protein sequence ID" value="JAN92928.1"/>
    <property type="molecule type" value="Transcribed_RNA"/>
</dbReference>
<sequence length="94" mass="11244">MGIFRKDKEKKHATAYTAEYTRLRSRRGPDHEYTYIQQGTGNRRDTKSMRLYSPLHGPLIRCNVCRCRFLLHTNNITDANEGRWKRTRFILRPC</sequence>
<evidence type="ECO:0000313" key="1">
    <source>
        <dbReference type="EMBL" id="JAN92928.1"/>
    </source>
</evidence>
<protein>
    <submittedName>
        <fullName evidence="1">Uncharacterized protein</fullName>
    </submittedName>
</protein>
<name>A0A0P6JPB5_9CRUS</name>
<dbReference type="AlphaFoldDB" id="A0A0P6JPB5"/>
<proteinExistence type="predicted"/>
<accession>A0A0P6JPB5</accession>
<reference evidence="1" key="1">
    <citation type="submission" date="2015-10" db="EMBL/GenBank/DDBJ databases">
        <title>EvidentialGene: Evidence-directed Construction of Complete mRNA Transcriptomes without Genomes.</title>
        <authorList>
            <person name="Gilbert D.G."/>
        </authorList>
    </citation>
    <scope>NUCLEOTIDE SEQUENCE</scope>
</reference>
<organism evidence="1">
    <name type="scientific">Daphnia magna</name>
    <dbReference type="NCBI Taxonomy" id="35525"/>
    <lineage>
        <taxon>Eukaryota</taxon>
        <taxon>Metazoa</taxon>
        <taxon>Ecdysozoa</taxon>
        <taxon>Arthropoda</taxon>
        <taxon>Crustacea</taxon>
        <taxon>Branchiopoda</taxon>
        <taxon>Diplostraca</taxon>
        <taxon>Cladocera</taxon>
        <taxon>Anomopoda</taxon>
        <taxon>Daphniidae</taxon>
        <taxon>Daphnia</taxon>
    </lineage>
</organism>